<evidence type="ECO:0000313" key="2">
    <source>
        <dbReference type="EMBL" id="SFG15608.1"/>
    </source>
</evidence>
<dbReference type="EMBL" id="FOOY01000005">
    <property type="protein sequence ID" value="SFG15608.1"/>
    <property type="molecule type" value="Genomic_DNA"/>
</dbReference>
<keyword evidence="3" id="KW-1185">Reference proteome</keyword>
<feature type="domain" description="Prephenate dehydratase" evidence="1">
    <location>
        <begin position="2"/>
        <end position="181"/>
    </location>
</feature>
<reference evidence="3" key="1">
    <citation type="submission" date="2016-10" db="EMBL/GenBank/DDBJ databases">
        <authorList>
            <person name="Varghese N."/>
            <person name="Submissions S."/>
        </authorList>
    </citation>
    <scope>NUCLEOTIDE SEQUENCE [LARGE SCALE GENOMIC DNA]</scope>
    <source>
        <strain evidence="3">ATCC 700379</strain>
    </source>
</reference>
<evidence type="ECO:0000259" key="1">
    <source>
        <dbReference type="PROSITE" id="PS51171"/>
    </source>
</evidence>
<name>A0A1I2PHP8_9BACL</name>
<dbReference type="GO" id="GO:0009094">
    <property type="term" value="P:L-phenylalanine biosynthetic process"/>
    <property type="evidence" value="ECO:0007669"/>
    <property type="project" value="UniProtKB-UniPathway"/>
</dbReference>
<gene>
    <name evidence="2" type="ORF">SAMN02982927_00818</name>
</gene>
<dbReference type="InterPro" id="IPR001086">
    <property type="entry name" value="Preph_deHydtase"/>
</dbReference>
<evidence type="ECO:0000313" key="3">
    <source>
        <dbReference type="Proteomes" id="UP000198752"/>
    </source>
</evidence>
<dbReference type="GO" id="GO:0004664">
    <property type="term" value="F:prephenate dehydratase activity"/>
    <property type="evidence" value="ECO:0007669"/>
    <property type="project" value="InterPro"/>
</dbReference>
<dbReference type="UniPathway" id="UPA00121">
    <property type="reaction ID" value="UER00345"/>
</dbReference>
<accession>A0A1I2PHP8</accession>
<organism evidence="2 3">
    <name type="scientific">Sporolactobacillus nakayamae</name>
    <dbReference type="NCBI Taxonomy" id="269670"/>
    <lineage>
        <taxon>Bacteria</taxon>
        <taxon>Bacillati</taxon>
        <taxon>Bacillota</taxon>
        <taxon>Bacilli</taxon>
        <taxon>Bacillales</taxon>
        <taxon>Sporolactobacillaceae</taxon>
        <taxon>Sporolactobacillus</taxon>
    </lineage>
</organism>
<sequence length="181" mass="21089">MIIHTLGPEATDSYRAARYYQSAHPGDIRIVLHDCFEGIIEHFDDYQGDYFMIPAAFKSCHEHLDWADIHYTHLDQLKLVTCFCYALDPLVLVRRLGATMDAAYTHPSTVALLKNYLRSIQDQSVIHYTDSKYLAYQNYKAANARYVITNQKNVQLGNNEKVERTYTPDMVWCLYQILKNR</sequence>
<dbReference type="Proteomes" id="UP000198752">
    <property type="component" value="Unassembled WGS sequence"/>
</dbReference>
<protein>
    <recommendedName>
        <fullName evidence="1">Prephenate dehydratase domain-containing protein</fullName>
    </recommendedName>
</protein>
<dbReference type="OrthoDB" id="2988039at2"/>
<dbReference type="PROSITE" id="PS51171">
    <property type="entry name" value="PREPHENATE_DEHYDR_3"/>
    <property type="match status" value="1"/>
</dbReference>
<dbReference type="RefSeq" id="WP_093670336.1">
    <property type="nucleotide sequence ID" value="NZ_FOOY01000005.1"/>
</dbReference>
<dbReference type="AlphaFoldDB" id="A0A1I2PHP8"/>
<proteinExistence type="predicted"/>
<dbReference type="STRING" id="269670.SAMN02982927_00818"/>